<gene>
    <name evidence="1" type="ORF">CXB51_029099</name>
</gene>
<proteinExistence type="predicted"/>
<dbReference type="Proteomes" id="UP000701853">
    <property type="component" value="Chromosome 11"/>
</dbReference>
<protein>
    <submittedName>
        <fullName evidence="1">Uncharacterized protein</fullName>
    </submittedName>
</protein>
<comment type="caution">
    <text evidence="1">The sequence shown here is derived from an EMBL/GenBank/DDBJ whole genome shotgun (WGS) entry which is preliminary data.</text>
</comment>
<dbReference type="EMBL" id="JAHUZN010000011">
    <property type="protein sequence ID" value="KAG8479331.1"/>
    <property type="molecule type" value="Genomic_DNA"/>
</dbReference>
<name>A0A8J6CQA2_9ROSI</name>
<evidence type="ECO:0000313" key="1">
    <source>
        <dbReference type="EMBL" id="KAG8479331.1"/>
    </source>
</evidence>
<accession>A0A8J6CQA2</accession>
<reference evidence="1 2" key="1">
    <citation type="journal article" date="2021" name="bioRxiv">
        <title>The Gossypium anomalum genome as a resource for cotton improvement and evolutionary analysis of hybrid incompatibility.</title>
        <authorList>
            <person name="Grover C.E."/>
            <person name="Yuan D."/>
            <person name="Arick M.A."/>
            <person name="Miller E.R."/>
            <person name="Hu G."/>
            <person name="Peterson D.G."/>
            <person name="Wendel J.F."/>
            <person name="Udall J.A."/>
        </authorList>
    </citation>
    <scope>NUCLEOTIDE SEQUENCE [LARGE SCALE GENOMIC DNA]</scope>
    <source>
        <strain evidence="1">JFW-Udall</strain>
        <tissue evidence="1">Leaf</tissue>
    </source>
</reference>
<evidence type="ECO:0000313" key="2">
    <source>
        <dbReference type="Proteomes" id="UP000701853"/>
    </source>
</evidence>
<sequence length="59" mass="6229">MVKELSAETSATLSAIGSLRDDIGSLQDVVSGMDARMSTMEEHIASYVSISSPQPPEDS</sequence>
<keyword evidence="2" id="KW-1185">Reference proteome</keyword>
<organism evidence="1 2">
    <name type="scientific">Gossypium anomalum</name>
    <dbReference type="NCBI Taxonomy" id="47600"/>
    <lineage>
        <taxon>Eukaryota</taxon>
        <taxon>Viridiplantae</taxon>
        <taxon>Streptophyta</taxon>
        <taxon>Embryophyta</taxon>
        <taxon>Tracheophyta</taxon>
        <taxon>Spermatophyta</taxon>
        <taxon>Magnoliopsida</taxon>
        <taxon>eudicotyledons</taxon>
        <taxon>Gunneridae</taxon>
        <taxon>Pentapetalae</taxon>
        <taxon>rosids</taxon>
        <taxon>malvids</taxon>
        <taxon>Malvales</taxon>
        <taxon>Malvaceae</taxon>
        <taxon>Malvoideae</taxon>
        <taxon>Gossypium</taxon>
    </lineage>
</organism>
<dbReference type="AlphaFoldDB" id="A0A8J6CQA2"/>